<feature type="compositionally biased region" description="Polar residues" evidence="8">
    <location>
        <begin position="346"/>
        <end position="359"/>
    </location>
</feature>
<dbReference type="AlphaFoldDB" id="A0AA36D5A1"/>
<evidence type="ECO:0000313" key="10">
    <source>
        <dbReference type="EMBL" id="CAJ0581353.1"/>
    </source>
</evidence>
<evidence type="ECO:0000256" key="1">
    <source>
        <dbReference type="ARBA" id="ARBA00012928"/>
    </source>
</evidence>
<dbReference type="SUPFAM" id="SSF52467">
    <property type="entry name" value="DHS-like NAD/FAD-binding domain"/>
    <property type="match status" value="1"/>
</dbReference>
<keyword evidence="11" id="KW-1185">Reference proteome</keyword>
<feature type="binding site" evidence="7">
    <location>
        <position position="143"/>
    </location>
    <ligand>
        <name>Zn(2+)</name>
        <dbReference type="ChEBI" id="CHEBI:29105"/>
    </ligand>
</feature>
<evidence type="ECO:0000256" key="2">
    <source>
        <dbReference type="ARBA" id="ARBA00022679"/>
    </source>
</evidence>
<dbReference type="GO" id="GO:0046969">
    <property type="term" value="F:histone H3K9 deacetylase activity, NAD-dependent"/>
    <property type="evidence" value="ECO:0007669"/>
    <property type="project" value="TreeGrafter"/>
</dbReference>
<keyword evidence="4 7" id="KW-0862">Zinc</keyword>
<organism evidence="10 11">
    <name type="scientific">Mesorhabditis spiculigera</name>
    <dbReference type="NCBI Taxonomy" id="96644"/>
    <lineage>
        <taxon>Eukaryota</taxon>
        <taxon>Metazoa</taxon>
        <taxon>Ecdysozoa</taxon>
        <taxon>Nematoda</taxon>
        <taxon>Chromadorea</taxon>
        <taxon>Rhabditida</taxon>
        <taxon>Rhabditina</taxon>
        <taxon>Rhabditomorpha</taxon>
        <taxon>Rhabditoidea</taxon>
        <taxon>Rhabditidae</taxon>
        <taxon>Mesorhabditinae</taxon>
        <taxon>Mesorhabditis</taxon>
    </lineage>
</organism>
<dbReference type="InterPro" id="IPR050134">
    <property type="entry name" value="NAD-dep_sirtuin_deacylases"/>
</dbReference>
<evidence type="ECO:0000256" key="5">
    <source>
        <dbReference type="ARBA" id="ARBA00023027"/>
    </source>
</evidence>
<evidence type="ECO:0000256" key="3">
    <source>
        <dbReference type="ARBA" id="ARBA00022723"/>
    </source>
</evidence>
<dbReference type="EMBL" id="CATQJA010002663">
    <property type="protein sequence ID" value="CAJ0581353.1"/>
    <property type="molecule type" value="Genomic_DNA"/>
</dbReference>
<dbReference type="Proteomes" id="UP001177023">
    <property type="component" value="Unassembled WGS sequence"/>
</dbReference>
<evidence type="ECO:0000313" key="11">
    <source>
        <dbReference type="Proteomes" id="UP001177023"/>
    </source>
</evidence>
<evidence type="ECO:0000256" key="7">
    <source>
        <dbReference type="PROSITE-ProRule" id="PRU00236"/>
    </source>
</evidence>
<accession>A0AA36D5A1</accession>
<dbReference type="GO" id="GO:0046872">
    <property type="term" value="F:metal ion binding"/>
    <property type="evidence" value="ECO:0007669"/>
    <property type="project" value="UniProtKB-KW"/>
</dbReference>
<dbReference type="InterPro" id="IPR029035">
    <property type="entry name" value="DHS-like_NAD/FAD-binding_dom"/>
</dbReference>
<keyword evidence="2" id="KW-0808">Transferase</keyword>
<feature type="binding site" evidence="7">
    <location>
        <position position="165"/>
    </location>
    <ligand>
        <name>Zn(2+)</name>
        <dbReference type="ChEBI" id="CHEBI:29105"/>
    </ligand>
</feature>
<dbReference type="GO" id="GO:0003714">
    <property type="term" value="F:transcription corepressor activity"/>
    <property type="evidence" value="ECO:0007669"/>
    <property type="project" value="TreeGrafter"/>
</dbReference>
<gene>
    <name evidence="10" type="ORF">MSPICULIGERA_LOCUS19515</name>
</gene>
<dbReference type="PANTHER" id="PTHR11085">
    <property type="entry name" value="NAD-DEPENDENT PROTEIN DEACYLASE SIRTUIN-5, MITOCHONDRIAL-RELATED"/>
    <property type="match status" value="1"/>
</dbReference>
<dbReference type="EC" id="2.3.1.286" evidence="1"/>
<comment type="caution">
    <text evidence="10">The sequence shown here is derived from an EMBL/GenBank/DDBJ whole genome shotgun (WGS) entry which is preliminary data.</text>
</comment>
<dbReference type="InterPro" id="IPR026590">
    <property type="entry name" value="Ssirtuin_cat_dom"/>
</dbReference>
<evidence type="ECO:0000256" key="8">
    <source>
        <dbReference type="SAM" id="MobiDB-lite"/>
    </source>
</evidence>
<comment type="similarity">
    <text evidence="6">Belongs to the sirtuin family. Class IV subfamily.</text>
</comment>
<dbReference type="Pfam" id="PF02146">
    <property type="entry name" value="SIR2"/>
    <property type="match status" value="1"/>
</dbReference>
<feature type="binding site" evidence="7">
    <location>
        <position position="174"/>
    </location>
    <ligand>
        <name>Zn(2+)</name>
        <dbReference type="ChEBI" id="CHEBI:29105"/>
    </ligand>
</feature>
<dbReference type="PANTHER" id="PTHR11085:SF12">
    <property type="entry name" value="NAD-DEPENDENT PROTEIN DEACYLASE SIRTUIN-6"/>
    <property type="match status" value="1"/>
</dbReference>
<name>A0AA36D5A1_9BILA</name>
<feature type="non-terminal residue" evidence="10">
    <location>
        <position position="400"/>
    </location>
</feature>
<evidence type="ECO:0000256" key="6">
    <source>
        <dbReference type="ARBA" id="ARBA00038170"/>
    </source>
</evidence>
<dbReference type="GO" id="GO:0000122">
    <property type="term" value="P:negative regulation of transcription by RNA polymerase II"/>
    <property type="evidence" value="ECO:0007669"/>
    <property type="project" value="TreeGrafter"/>
</dbReference>
<feature type="domain" description="Deacetylase sirtuin-type" evidence="9">
    <location>
        <begin position="27"/>
        <end position="283"/>
    </location>
</feature>
<evidence type="ECO:0000256" key="4">
    <source>
        <dbReference type="ARBA" id="ARBA00022833"/>
    </source>
</evidence>
<proteinExistence type="inferred from homology"/>
<dbReference type="Gene3D" id="2.20.28.200">
    <property type="match status" value="1"/>
</dbReference>
<feature type="binding site" evidence="7">
    <location>
        <position position="140"/>
    </location>
    <ligand>
        <name>Zn(2+)</name>
        <dbReference type="ChEBI" id="CHEBI:29105"/>
    </ligand>
</feature>
<dbReference type="GO" id="GO:0070403">
    <property type="term" value="F:NAD+ binding"/>
    <property type="evidence" value="ECO:0007669"/>
    <property type="project" value="InterPro"/>
</dbReference>
<feature type="compositionally biased region" description="Polar residues" evidence="8">
    <location>
        <begin position="307"/>
        <end position="318"/>
    </location>
</feature>
<evidence type="ECO:0000259" key="9">
    <source>
        <dbReference type="PROSITE" id="PS50305"/>
    </source>
</evidence>
<keyword evidence="3 7" id="KW-0479">Metal-binding</keyword>
<feature type="compositionally biased region" description="Polar residues" evidence="8">
    <location>
        <begin position="386"/>
        <end position="400"/>
    </location>
</feature>
<feature type="active site" description="Proton acceptor" evidence="7">
    <location>
        <position position="132"/>
    </location>
</feature>
<keyword evidence="5" id="KW-0520">NAD</keyword>
<dbReference type="FunFam" id="3.40.50.1220:FF:000038">
    <property type="entry name" value="NAD-dependent protein deacetylase sirtuin-6 isoform X2"/>
    <property type="match status" value="1"/>
</dbReference>
<reference evidence="10" key="1">
    <citation type="submission" date="2023-06" db="EMBL/GenBank/DDBJ databases">
        <authorList>
            <person name="Delattre M."/>
        </authorList>
    </citation>
    <scope>NUCLEOTIDE SEQUENCE</scope>
    <source>
        <strain evidence="10">AF72</strain>
    </source>
</reference>
<dbReference type="GO" id="GO:0005634">
    <property type="term" value="C:nucleus"/>
    <property type="evidence" value="ECO:0007669"/>
    <property type="project" value="TreeGrafter"/>
</dbReference>
<protein>
    <recommendedName>
        <fullName evidence="1">protein acetyllysine N-acetyltransferase</fullName>
        <ecNumber evidence="1">2.3.1.286</ecNumber>
    </recommendedName>
</protein>
<dbReference type="Gene3D" id="3.40.50.1220">
    <property type="entry name" value="TPP-binding domain"/>
    <property type="match status" value="1"/>
</dbReference>
<sequence length="400" mass="44159">MAVSYADCLSPYEHKGKVGMPELYDPDDVVEAKAAQLAEWIRQAKHTLIITGAGISTSAGIADFRGPTGVWTLEKQGKPADSIDFGTARPTYTHEAIRILEKHGYVSFLVSQNVDGLHHRSSFPLNRMAELHGNVFAEQCIKCKRRYYRDAPVNSFCLRPTGNFCEGTPRGRPCRGALHDMTLDWEHDLPEPDFSATKHEKKVDLTIHAGVDYVMRRVMSLLGLDCAKKEEGDADGNLGAKQEVVWESARPLEDPAALLKERTRKRKATVAADANIVRPFSKKAREATVSQIESKRAVEQITAEKPGTSSEEATVETKNFQEEESNVQRSGAEPRNNEGNSEEKQSNSSDQETTVTQPDGNGKIENHLVQRSLTEATVHPEAAVTPSESIKNSRTGLPIL</sequence>
<dbReference type="InterPro" id="IPR003000">
    <property type="entry name" value="Sirtuin"/>
</dbReference>
<feature type="region of interest" description="Disordered" evidence="8">
    <location>
        <begin position="283"/>
        <end position="400"/>
    </location>
</feature>
<dbReference type="PROSITE" id="PS50305">
    <property type="entry name" value="SIRTUIN"/>
    <property type="match status" value="1"/>
</dbReference>